<sequence>MAGFVLIHGSWHGGWCFDPVAEILRERGHTVVAPTLPGMGGTAEEIAAVTLAGWGEFAAQHCRELKRELSGAPVVLAGHSRGGLVVSTAAEADPGAMDALVYVCAMMLPSGMSRAQFKELEGPNPAFDGIISKLHGGLATVVDAANAGPVFAQVSPPDLVAAVLPRLLAEPHAPRSQVLQLTPERWGSLPRTYVECTLDRTIPLDSQRKMQDYSPGAKVVTLEADHSPYLSKPVELADALEGALPR</sequence>
<gene>
    <name evidence="2" type="ORF">GGQ88_002941</name>
</gene>
<dbReference type="Pfam" id="PF12697">
    <property type="entry name" value="Abhydrolase_6"/>
    <property type="match status" value="1"/>
</dbReference>
<keyword evidence="3" id="KW-1185">Reference proteome</keyword>
<organism evidence="2 3">
    <name type="scientific">Novosphingobium hassiacum</name>
    <dbReference type="NCBI Taxonomy" id="173676"/>
    <lineage>
        <taxon>Bacteria</taxon>
        <taxon>Pseudomonadati</taxon>
        <taxon>Pseudomonadota</taxon>
        <taxon>Alphaproteobacteria</taxon>
        <taxon>Sphingomonadales</taxon>
        <taxon>Sphingomonadaceae</taxon>
        <taxon>Novosphingobium</taxon>
    </lineage>
</organism>
<dbReference type="GO" id="GO:0080030">
    <property type="term" value="F:methyl indole-3-acetate esterase activity"/>
    <property type="evidence" value="ECO:0007669"/>
    <property type="project" value="TreeGrafter"/>
</dbReference>
<reference evidence="2 3" key="1">
    <citation type="submission" date="2020-08" db="EMBL/GenBank/DDBJ databases">
        <title>Genomic Encyclopedia of Type Strains, Phase IV (KMG-IV): sequencing the most valuable type-strain genomes for metagenomic binning, comparative biology and taxonomic classification.</title>
        <authorList>
            <person name="Goeker M."/>
        </authorList>
    </citation>
    <scope>NUCLEOTIDE SEQUENCE [LARGE SCALE GENOMIC DNA]</scope>
    <source>
        <strain evidence="2 3">DSM 14552</strain>
    </source>
</reference>
<dbReference type="GO" id="GO:0009696">
    <property type="term" value="P:salicylic acid metabolic process"/>
    <property type="evidence" value="ECO:0007669"/>
    <property type="project" value="TreeGrafter"/>
</dbReference>
<feature type="domain" description="AB hydrolase-1" evidence="1">
    <location>
        <begin position="4"/>
        <end position="239"/>
    </location>
</feature>
<dbReference type="PANTHER" id="PTHR10992:SF1032">
    <property type="entry name" value="METHYLESTERASE 17"/>
    <property type="match status" value="1"/>
</dbReference>
<evidence type="ECO:0000313" key="2">
    <source>
        <dbReference type="EMBL" id="MBB3861653.1"/>
    </source>
</evidence>
<dbReference type="GO" id="GO:0080032">
    <property type="term" value="F:methyl jasmonate esterase activity"/>
    <property type="evidence" value="ECO:0007669"/>
    <property type="project" value="TreeGrafter"/>
</dbReference>
<evidence type="ECO:0000313" key="3">
    <source>
        <dbReference type="Proteomes" id="UP000562395"/>
    </source>
</evidence>
<evidence type="ECO:0000259" key="1">
    <source>
        <dbReference type="Pfam" id="PF12697"/>
    </source>
</evidence>
<dbReference type="InterPro" id="IPR000073">
    <property type="entry name" value="AB_hydrolase_1"/>
</dbReference>
<dbReference type="RefSeq" id="WP_183614158.1">
    <property type="nucleotide sequence ID" value="NZ_JACICY010000007.1"/>
</dbReference>
<dbReference type="PANTHER" id="PTHR10992">
    <property type="entry name" value="METHYLESTERASE FAMILY MEMBER"/>
    <property type="match status" value="1"/>
</dbReference>
<dbReference type="InterPro" id="IPR045889">
    <property type="entry name" value="MES/HNL"/>
</dbReference>
<accession>A0A7W5ZXB1</accession>
<dbReference type="Proteomes" id="UP000562395">
    <property type="component" value="Unassembled WGS sequence"/>
</dbReference>
<proteinExistence type="predicted"/>
<name>A0A7W5ZXB1_9SPHN</name>
<dbReference type="SUPFAM" id="SSF53474">
    <property type="entry name" value="alpha/beta-Hydrolases"/>
    <property type="match status" value="1"/>
</dbReference>
<dbReference type="GO" id="GO:0009694">
    <property type="term" value="P:jasmonic acid metabolic process"/>
    <property type="evidence" value="ECO:0007669"/>
    <property type="project" value="TreeGrafter"/>
</dbReference>
<comment type="caution">
    <text evidence="2">The sequence shown here is derived from an EMBL/GenBank/DDBJ whole genome shotgun (WGS) entry which is preliminary data.</text>
</comment>
<dbReference type="EMBL" id="JACICY010000007">
    <property type="protein sequence ID" value="MBB3861653.1"/>
    <property type="molecule type" value="Genomic_DNA"/>
</dbReference>
<dbReference type="GO" id="GO:0080031">
    <property type="term" value="F:methyl salicylate esterase activity"/>
    <property type="evidence" value="ECO:0007669"/>
    <property type="project" value="TreeGrafter"/>
</dbReference>
<protein>
    <submittedName>
        <fullName evidence="2">Pimeloyl-ACP methyl ester carboxylesterase</fullName>
    </submittedName>
</protein>
<dbReference type="AlphaFoldDB" id="A0A7W5ZXB1"/>
<dbReference type="InterPro" id="IPR029058">
    <property type="entry name" value="AB_hydrolase_fold"/>
</dbReference>
<dbReference type="Gene3D" id="3.40.50.1820">
    <property type="entry name" value="alpha/beta hydrolase"/>
    <property type="match status" value="1"/>
</dbReference>